<dbReference type="EMBL" id="BAABFN010000006">
    <property type="protein sequence ID" value="GAA4314997.1"/>
    <property type="molecule type" value="Genomic_DNA"/>
</dbReference>
<name>A0ABP8G1B5_9BACT</name>
<keyword evidence="2" id="KW-1185">Reference proteome</keyword>
<evidence type="ECO:0000313" key="1">
    <source>
        <dbReference type="EMBL" id="GAA4314997.1"/>
    </source>
</evidence>
<dbReference type="InterPro" id="IPR058060">
    <property type="entry name" value="HYC_CC_PP"/>
</dbReference>
<gene>
    <name evidence="1" type="ORF">GCM10023143_26120</name>
</gene>
<comment type="caution">
    <text evidence="1">The sequence shown here is derived from an EMBL/GenBank/DDBJ whole genome shotgun (WGS) entry which is preliminary data.</text>
</comment>
<dbReference type="InterPro" id="IPR058512">
    <property type="entry name" value="DUF8199"/>
</dbReference>
<dbReference type="RefSeq" id="WP_344980024.1">
    <property type="nucleotide sequence ID" value="NZ_BAABFN010000006.1"/>
</dbReference>
<reference evidence="2" key="1">
    <citation type="journal article" date="2019" name="Int. J. Syst. Evol. Microbiol.">
        <title>The Global Catalogue of Microorganisms (GCM) 10K type strain sequencing project: providing services to taxonomists for standard genome sequencing and annotation.</title>
        <authorList>
            <consortium name="The Broad Institute Genomics Platform"/>
            <consortium name="The Broad Institute Genome Sequencing Center for Infectious Disease"/>
            <person name="Wu L."/>
            <person name="Ma J."/>
        </authorList>
    </citation>
    <scope>NUCLEOTIDE SEQUENCE [LARGE SCALE GENOMIC DNA]</scope>
    <source>
        <strain evidence="2">JCM 17664</strain>
    </source>
</reference>
<accession>A0ABP8G1B5</accession>
<dbReference type="Proteomes" id="UP001501207">
    <property type="component" value="Unassembled WGS sequence"/>
</dbReference>
<organism evidence="1 2">
    <name type="scientific">Compostibacter hankyongensis</name>
    <dbReference type="NCBI Taxonomy" id="1007089"/>
    <lineage>
        <taxon>Bacteria</taxon>
        <taxon>Pseudomonadati</taxon>
        <taxon>Bacteroidota</taxon>
        <taxon>Chitinophagia</taxon>
        <taxon>Chitinophagales</taxon>
        <taxon>Chitinophagaceae</taxon>
        <taxon>Compostibacter</taxon>
    </lineage>
</organism>
<sequence>MKKLWVIPILLCYLLSAGGVAVSAHFCCGRMASVKISYAAPGCGHDRSGTDKRCCSDVSHFFKLRDAHELTAPDLSLKTPVLRVPLLQDAGLLSSLPSFPLHRSPLPRPCCRPPAALFLQHACLLI</sequence>
<proteinExistence type="predicted"/>
<dbReference type="Pfam" id="PF26622">
    <property type="entry name" value="DUF8199"/>
    <property type="match status" value="1"/>
</dbReference>
<dbReference type="NCBIfam" id="NF047658">
    <property type="entry name" value="HYC_CC_PP"/>
    <property type="match status" value="1"/>
</dbReference>
<evidence type="ECO:0000313" key="2">
    <source>
        <dbReference type="Proteomes" id="UP001501207"/>
    </source>
</evidence>
<protein>
    <submittedName>
        <fullName evidence="1">Uncharacterized protein</fullName>
    </submittedName>
</protein>